<dbReference type="PANTHER" id="PTHR39586">
    <property type="entry name" value="CYTOPLASMIC PROTEIN-RELATED"/>
    <property type="match status" value="1"/>
</dbReference>
<reference evidence="3 4" key="1">
    <citation type="submission" date="2019-07" db="EMBL/GenBank/DDBJ databases">
        <title>Phenotypic and genotypic antimicrobial resistance traits of Vibrio cholerae non-O1/non-O139 isolated from a large Austrian lake frequently associated with cases of infection.</title>
        <authorList>
            <person name="Lepuschitz S."/>
            <person name="Baron S."/>
            <person name="Larvor E."/>
            <person name="Granier S."/>
            <person name="Pretzer C."/>
            <person name="Mach R.L."/>
            <person name="Farnleitner A.H."/>
            <person name="Ruppitsch W."/>
            <person name="Pleininger S."/>
            <person name="Indra A."/>
            <person name="Kirschner A.K.T."/>
        </authorList>
    </citation>
    <scope>NUCLEOTIDE SEQUENCE [LARGE SCALE GENOMIC DNA]</scope>
    <source>
        <strain evidence="3 4">A12JL36W90</strain>
    </source>
</reference>
<dbReference type="InterPro" id="IPR023376">
    <property type="entry name" value="YqcC-like_dom"/>
</dbReference>
<dbReference type="AlphaFoldDB" id="A0A085T569"/>
<dbReference type="Gene3D" id="1.20.1440.40">
    <property type="entry name" value="YqcC-like"/>
    <property type="match status" value="1"/>
</dbReference>
<dbReference type="SUPFAM" id="SSF158452">
    <property type="entry name" value="YqcC-like"/>
    <property type="match status" value="1"/>
</dbReference>
<sequence length="103" mass="11790">MQFNAVLVKLLDELEVRLRAAQLWQATPPSSQALASQEPFAVDTLLPHEWLQWIFLPKMQQAIAQNAVPRGFALEPYFSEVWQGEPRYQAVLAVIQQIDKVCQ</sequence>
<dbReference type="GO" id="GO:0044010">
    <property type="term" value="P:single-species biofilm formation"/>
    <property type="evidence" value="ECO:0007669"/>
    <property type="project" value="TreeGrafter"/>
</dbReference>
<evidence type="ECO:0000313" key="4">
    <source>
        <dbReference type="Proteomes" id="UP000319979"/>
    </source>
</evidence>
<feature type="domain" description="YqcC-like" evidence="2">
    <location>
        <begin position="8"/>
        <end position="100"/>
    </location>
</feature>
<dbReference type="InterPro" id="IPR036814">
    <property type="entry name" value="YqcC-like_sf"/>
</dbReference>
<gene>
    <name evidence="3" type="ORF">FLM02_12835</name>
</gene>
<dbReference type="InterPro" id="IPR007384">
    <property type="entry name" value="UCP006257"/>
</dbReference>
<protein>
    <submittedName>
        <fullName evidence="3">YqcC family protein</fullName>
    </submittedName>
</protein>
<comment type="caution">
    <text evidence="3">The sequence shown here is derived from an EMBL/GenBank/DDBJ whole genome shotgun (WGS) entry which is preliminary data.</text>
</comment>
<dbReference type="Pfam" id="PF04287">
    <property type="entry name" value="DUF446"/>
    <property type="match status" value="1"/>
</dbReference>
<proteinExistence type="predicted"/>
<dbReference type="FunFam" id="1.20.1440.40:FF:000001">
    <property type="entry name" value="DUF446 domain protein"/>
    <property type="match status" value="1"/>
</dbReference>
<dbReference type="PANTHER" id="PTHR39586:SF1">
    <property type="entry name" value="CYTOPLASMIC PROTEIN"/>
    <property type="match status" value="1"/>
</dbReference>
<evidence type="ECO:0000313" key="3">
    <source>
        <dbReference type="EMBL" id="TQP12712.1"/>
    </source>
</evidence>
<dbReference type="RefSeq" id="WP_044127911.1">
    <property type="nucleotide sequence ID" value="NZ_CP095331.1"/>
</dbReference>
<evidence type="ECO:0000259" key="2">
    <source>
        <dbReference type="Pfam" id="PF04287"/>
    </source>
</evidence>
<accession>A0A085T569</accession>
<dbReference type="EMBL" id="VIOS01000046">
    <property type="protein sequence ID" value="TQP12712.1"/>
    <property type="molecule type" value="Genomic_DNA"/>
</dbReference>
<evidence type="ECO:0000256" key="1">
    <source>
        <dbReference type="ARBA" id="ARBA00060999"/>
    </source>
</evidence>
<name>A0A085T569_VIBCL</name>
<dbReference type="Proteomes" id="UP000319979">
    <property type="component" value="Unassembled WGS sequence"/>
</dbReference>
<dbReference type="PIRSF" id="PIRSF006257">
    <property type="entry name" value="UCP006257"/>
    <property type="match status" value="1"/>
</dbReference>
<comment type="similarity">
    <text evidence="1">To the N-terminal of E.carotovora exoenzyme regulation regulon ORF1. The C-terminal part is colinear with YqcB.</text>
</comment>
<organism evidence="3 4">
    <name type="scientific">Vibrio cholerae</name>
    <dbReference type="NCBI Taxonomy" id="666"/>
    <lineage>
        <taxon>Bacteria</taxon>
        <taxon>Pseudomonadati</taxon>
        <taxon>Pseudomonadota</taxon>
        <taxon>Gammaproteobacteria</taxon>
        <taxon>Vibrionales</taxon>
        <taxon>Vibrionaceae</taxon>
        <taxon>Vibrio</taxon>
    </lineage>
</organism>